<dbReference type="InterPro" id="IPR036365">
    <property type="entry name" value="PGBD-like_sf"/>
</dbReference>
<evidence type="ECO:0000313" key="10">
    <source>
        <dbReference type="EMBL" id="MBO0608712.1"/>
    </source>
</evidence>
<comment type="caution">
    <text evidence="10">The sequence shown here is derived from an EMBL/GenBank/DDBJ whole genome shotgun (WGS) entry which is preliminary data.</text>
</comment>
<feature type="region of interest" description="Disordered" evidence="7">
    <location>
        <begin position="33"/>
        <end position="147"/>
    </location>
</feature>
<evidence type="ECO:0000259" key="9">
    <source>
        <dbReference type="PROSITE" id="PS52029"/>
    </source>
</evidence>
<evidence type="ECO:0000256" key="6">
    <source>
        <dbReference type="PROSITE-ProRule" id="PRU01373"/>
    </source>
</evidence>
<evidence type="ECO:0000256" key="5">
    <source>
        <dbReference type="ARBA" id="ARBA00023316"/>
    </source>
</evidence>
<evidence type="ECO:0000256" key="2">
    <source>
        <dbReference type="ARBA" id="ARBA00022679"/>
    </source>
</evidence>
<feature type="compositionally biased region" description="Low complexity" evidence="7">
    <location>
        <begin position="38"/>
        <end position="52"/>
    </location>
</feature>
<evidence type="ECO:0000313" key="11">
    <source>
        <dbReference type="Proteomes" id="UP000664617"/>
    </source>
</evidence>
<evidence type="ECO:0000256" key="7">
    <source>
        <dbReference type="SAM" id="MobiDB-lite"/>
    </source>
</evidence>
<organism evidence="10 11">
    <name type="scientific">Myceligenerans salitolerans</name>
    <dbReference type="NCBI Taxonomy" id="1230528"/>
    <lineage>
        <taxon>Bacteria</taxon>
        <taxon>Bacillati</taxon>
        <taxon>Actinomycetota</taxon>
        <taxon>Actinomycetes</taxon>
        <taxon>Micrococcales</taxon>
        <taxon>Promicromonosporaceae</taxon>
        <taxon>Myceligenerans</taxon>
    </lineage>
</organism>
<keyword evidence="5 6" id="KW-0961">Cell wall biogenesis/degradation</keyword>
<feature type="compositionally biased region" description="Low complexity" evidence="7">
    <location>
        <begin position="60"/>
        <end position="79"/>
    </location>
</feature>
<name>A0ABS3I6T1_9MICO</name>
<dbReference type="InterPro" id="IPR050979">
    <property type="entry name" value="LD-transpeptidase"/>
</dbReference>
<dbReference type="PANTHER" id="PTHR30582">
    <property type="entry name" value="L,D-TRANSPEPTIDASE"/>
    <property type="match status" value="1"/>
</dbReference>
<dbReference type="InterPro" id="IPR036366">
    <property type="entry name" value="PGBDSf"/>
</dbReference>
<dbReference type="Pfam" id="PF03734">
    <property type="entry name" value="YkuD"/>
    <property type="match status" value="1"/>
</dbReference>
<dbReference type="EMBL" id="JAFMPK010000027">
    <property type="protein sequence ID" value="MBO0608712.1"/>
    <property type="molecule type" value="Genomic_DNA"/>
</dbReference>
<comment type="pathway">
    <text evidence="1 6">Cell wall biogenesis; peptidoglycan biosynthesis.</text>
</comment>
<evidence type="ECO:0000256" key="8">
    <source>
        <dbReference type="SAM" id="SignalP"/>
    </source>
</evidence>
<dbReference type="PANTHER" id="PTHR30582:SF2">
    <property type="entry name" value="L,D-TRANSPEPTIDASE YCIB-RELATED"/>
    <property type="match status" value="1"/>
</dbReference>
<dbReference type="SUPFAM" id="SSF47090">
    <property type="entry name" value="PGBD-like"/>
    <property type="match status" value="1"/>
</dbReference>
<proteinExistence type="predicted"/>
<protein>
    <submittedName>
        <fullName evidence="10">L,D-transpeptidase family protein</fullName>
    </submittedName>
</protein>
<keyword evidence="11" id="KW-1185">Reference proteome</keyword>
<dbReference type="Gene3D" id="1.10.101.10">
    <property type="entry name" value="PGBD-like superfamily/PGBD"/>
    <property type="match status" value="1"/>
</dbReference>
<reference evidence="11" key="1">
    <citation type="submission" date="2023-07" db="EMBL/GenBank/DDBJ databases">
        <title>Myceligenerans salitolerans sp. nov., a halotolerant actinomycete isolated from a salt lake in Xinjiang, China.</title>
        <authorList>
            <person name="Guan T."/>
        </authorList>
    </citation>
    <scope>NUCLEOTIDE SEQUENCE [LARGE SCALE GENOMIC DNA]</scope>
    <source>
        <strain evidence="11">XHU 5031</strain>
    </source>
</reference>
<dbReference type="Gene3D" id="2.40.440.10">
    <property type="entry name" value="L,D-transpeptidase catalytic domain-like"/>
    <property type="match status" value="1"/>
</dbReference>
<feature type="active site" description="Nucleophile" evidence="6">
    <location>
        <position position="311"/>
    </location>
</feature>
<dbReference type="SUPFAM" id="SSF141523">
    <property type="entry name" value="L,D-transpeptidase catalytic domain-like"/>
    <property type="match status" value="1"/>
</dbReference>
<keyword evidence="4 6" id="KW-0573">Peptidoglycan synthesis</keyword>
<evidence type="ECO:0000256" key="3">
    <source>
        <dbReference type="ARBA" id="ARBA00022960"/>
    </source>
</evidence>
<dbReference type="InterPro" id="IPR002477">
    <property type="entry name" value="Peptidoglycan-bd-like"/>
</dbReference>
<dbReference type="PROSITE" id="PS51257">
    <property type="entry name" value="PROKAR_LIPOPROTEIN"/>
    <property type="match status" value="1"/>
</dbReference>
<dbReference type="InterPro" id="IPR038063">
    <property type="entry name" value="Transpep_catalytic_dom"/>
</dbReference>
<keyword evidence="2" id="KW-0808">Transferase</keyword>
<dbReference type="CDD" id="cd16913">
    <property type="entry name" value="YkuD_like"/>
    <property type="match status" value="1"/>
</dbReference>
<feature type="active site" description="Proton donor/acceptor" evidence="6">
    <location>
        <position position="297"/>
    </location>
</feature>
<dbReference type="PROSITE" id="PS52029">
    <property type="entry name" value="LD_TPASE"/>
    <property type="match status" value="1"/>
</dbReference>
<gene>
    <name evidence="10" type="ORF">J0911_06660</name>
</gene>
<dbReference type="Pfam" id="PF01471">
    <property type="entry name" value="PG_binding_1"/>
    <property type="match status" value="1"/>
</dbReference>
<sequence>MLRTHGARHTRHGVAVLTGLLLCGTVLAGCSTESDPEAGGTAPSDTASASAPVSPGADGEQTTEASPTPSEEPSGTGEPESPDPEGSEQPTDDAEGQEGDGAGNEGDENDDGSTDDGSDENGTDEDAEAGQDEEPELPEYIAFGEDSERVADVQERLRDLGYHITSVDGAYGGETQQALWALQKAAGLYRDGVVGPDTRSALDRGVVPQPKSSSGKVIEIDIARQLVLAVENGRVVRVINAASGNGERFEARGRTYTASTPRGDFTVYNQIDGMHSSTLELGDMWRPKYFNGAIALHGSSSVPPFPASHGCVRVSNAAMNWIWDTWGAPPGTRVLVY</sequence>
<evidence type="ECO:0000256" key="4">
    <source>
        <dbReference type="ARBA" id="ARBA00022984"/>
    </source>
</evidence>
<accession>A0ABS3I6T1</accession>
<feature type="compositionally biased region" description="Acidic residues" evidence="7">
    <location>
        <begin position="80"/>
        <end position="98"/>
    </location>
</feature>
<feature type="domain" description="L,D-TPase catalytic" evidence="9">
    <location>
        <begin position="216"/>
        <end position="337"/>
    </location>
</feature>
<keyword evidence="3 6" id="KW-0133">Cell shape</keyword>
<evidence type="ECO:0000256" key="1">
    <source>
        <dbReference type="ARBA" id="ARBA00004752"/>
    </source>
</evidence>
<dbReference type="RefSeq" id="WP_207274655.1">
    <property type="nucleotide sequence ID" value="NZ_JAFMPK010000027.1"/>
</dbReference>
<feature type="signal peptide" evidence="8">
    <location>
        <begin position="1"/>
        <end position="28"/>
    </location>
</feature>
<feature type="chain" id="PRO_5047447449" evidence="8">
    <location>
        <begin position="29"/>
        <end position="337"/>
    </location>
</feature>
<dbReference type="InterPro" id="IPR005490">
    <property type="entry name" value="LD_TPept_cat_dom"/>
</dbReference>
<dbReference type="Proteomes" id="UP000664617">
    <property type="component" value="Unassembled WGS sequence"/>
</dbReference>
<feature type="compositionally biased region" description="Acidic residues" evidence="7">
    <location>
        <begin position="105"/>
        <end position="137"/>
    </location>
</feature>
<keyword evidence="8" id="KW-0732">Signal</keyword>